<dbReference type="NCBIfam" id="NF041492">
    <property type="entry name" value="MobF"/>
    <property type="match status" value="1"/>
</dbReference>
<keyword evidence="5" id="KW-1185">Reference proteome</keyword>
<dbReference type="InterPro" id="IPR014862">
    <property type="entry name" value="TrwC"/>
</dbReference>
<feature type="region of interest" description="Disordered" evidence="2">
    <location>
        <begin position="1403"/>
        <end position="1422"/>
    </location>
</feature>
<dbReference type="Pfam" id="PF13604">
    <property type="entry name" value="AAA_30"/>
    <property type="match status" value="1"/>
</dbReference>
<dbReference type="InterPro" id="IPR027417">
    <property type="entry name" value="P-loop_NTPase"/>
</dbReference>
<comment type="caution">
    <text evidence="4">The sequence shown here is derived from an EMBL/GenBank/DDBJ whole genome shotgun (WGS) entry which is preliminary data.</text>
</comment>
<gene>
    <name evidence="4" type="ORF">FHS23_000401</name>
</gene>
<dbReference type="SUPFAM" id="SSF52540">
    <property type="entry name" value="P-loop containing nucleoside triphosphate hydrolases"/>
    <property type="match status" value="2"/>
</dbReference>
<sequence length="1479" mass="158188">MLTISTGHSAEYLLGAVATGRENYYTGAVAAGEPPGRWYGAGAEALGLQGLVDSQDMTALYERFLDPRDEVFRTPQQWDEASTLGHTGRKYRTEDQLYAEALEREPDAGPERRAELRLDAGKRAQRNVAFLDATFSVQKSITVLHTAFEAQEVAARTAGDETGAEAWATHRRAVEDAIWAGNRAALDYLSEHAGYSRIGHHGGAAGRYIDAHDWTVASFFQHDNRDHDPQLHIHNAILNRVQGADGKWRTLDSKAIHKFRGAASAVGERTTEEHLTRALGVAFAARPDGKSREVVGIAPDVMELFSNRRRAITERTRELVEAFETKFDRKPTSLELDRLQRQAAFATRSAKSHDGETIEERLDRWDRQLRAEVAGGLAGVADGVLATGRQQPAAAEWSPRAVVETALADVQARKAAWTRADLTRAISDALPDHVGLADGADVARLLDSLTDTALEAAVALEAQRPGDAALPGELRLADGRSAYDAPAGRLYATPDHVHTERALAAATAENAGAAMTDAGAQRFLQQLRESGIELGADQAAAVRGVLTSGSQVESLIGPAGTGKSFVVGTVAKAWQDPQMWGDATARKVVGLATSQRATDVLAGEGVAARNVARWLATQERLAGGSAAADDQQWRLHAGDVVVVDESAMTDTADLSAIHGHVAAAGAKLLLVGDHKQLAAVGAGGGMDLVAARGASYELVDARRFTGEWEREASLRLRAGDETVLDTYHRHGRLRDGGAIEQTEQAATRAWLGDTLAGKHSVLVVDTNEQAAELSSQLRAELVRLGQVSETGVPLGLQGTYAGVGDLVQARLNGWELAGYQGNRRGPINREQYRVLEAGDDGHLVVAPIVGRGAEGEQLGDRMTLPADYVAEHVALGYASTVHAAQGMTVDTSHIVVTGRTGPEALYVGLSRGREGNTAHVVTRAVAEDAATGETAEALHRNPAAVLASTLEGADPTRSALATATESAQDVESVRTPAELFADAVELATAGRTAGWLDQLAADGVLSAEQRAQLAAEDGAADLSKVLRRAELAGHDPQHVLRAAVVEDSLDGARQLTSVLRHRITTLRRLDPTTDSYAERVPQVADPEWQTYLASLAATADQRQLELGRQQAAEPEPWALETFGPCPDDPEQAAEWVRNVGTVAAHRELTGHDDPAEALGTPPKAGQVEAYASWRSAWRVLGRPEADRDELEMSDGQLRMRVRAAERENAWAPRYVANELAGIRETAEQHRHTAALWAAEADAATDEADRERVRREADEAAALAETLEARTAELDTAEKARGKWLAHTAATRAAADRAAAELSARHADEPAIEETVTAAEWLQAHAEAEAAEDPHREITAEHDLADVAAERNADQAAGTEIAADAQQVAGDELAADVEPPAESEQVETVVETGLEDVRDQVADEAAQADEDAVRVPSADETADTVDRAQRALAEIAQRQAADQAREAEEAHAAQLARWQVEEQAEAAEAAPDDVAEIGTR</sequence>
<dbReference type="Proteomes" id="UP000550714">
    <property type="component" value="Unassembled WGS sequence"/>
</dbReference>
<reference evidence="4 5" key="1">
    <citation type="submission" date="2020-08" db="EMBL/GenBank/DDBJ databases">
        <title>Genomic Encyclopedia of Type Strains, Phase III (KMG-III): the genomes of soil and plant-associated and newly described type strains.</title>
        <authorList>
            <person name="Whitman W."/>
        </authorList>
    </citation>
    <scope>NUCLEOTIDE SEQUENCE [LARGE SCALE GENOMIC DNA]</scope>
    <source>
        <strain evidence="4 5">CECT 8577</strain>
    </source>
</reference>
<evidence type="ECO:0000259" key="3">
    <source>
        <dbReference type="Pfam" id="PF08751"/>
    </source>
</evidence>
<protein>
    <submittedName>
        <fullName evidence="4">Conjugative relaxase-like TrwC/TraI family protein</fullName>
    </submittedName>
</protein>
<evidence type="ECO:0000313" key="5">
    <source>
        <dbReference type="Proteomes" id="UP000550714"/>
    </source>
</evidence>
<evidence type="ECO:0000313" key="4">
    <source>
        <dbReference type="EMBL" id="MBB3049406.1"/>
    </source>
</evidence>
<accession>A0A839RVH4</accession>
<keyword evidence="1" id="KW-0175">Coiled coil</keyword>
<feature type="coiled-coil region" evidence="1">
    <location>
        <begin position="1249"/>
        <end position="1279"/>
    </location>
</feature>
<dbReference type="CDD" id="cd18809">
    <property type="entry name" value="SF1_C_RecD"/>
    <property type="match status" value="1"/>
</dbReference>
<dbReference type="Gene3D" id="3.40.50.300">
    <property type="entry name" value="P-loop containing nucleotide triphosphate hydrolases"/>
    <property type="match status" value="1"/>
</dbReference>
<organism evidence="4 5">
    <name type="scientific">Prauserella isguenensis</name>
    <dbReference type="NCBI Taxonomy" id="1470180"/>
    <lineage>
        <taxon>Bacteria</taxon>
        <taxon>Bacillati</taxon>
        <taxon>Actinomycetota</taxon>
        <taxon>Actinomycetes</taxon>
        <taxon>Pseudonocardiales</taxon>
        <taxon>Pseudonocardiaceae</taxon>
        <taxon>Prauserella</taxon>
    </lineage>
</organism>
<dbReference type="SUPFAM" id="SSF55464">
    <property type="entry name" value="Origin of replication-binding domain, RBD-like"/>
    <property type="match status" value="1"/>
</dbReference>
<dbReference type="RefSeq" id="WP_343053580.1">
    <property type="nucleotide sequence ID" value="NZ_JACHWU010000001.1"/>
</dbReference>
<name>A0A839RVH4_9PSEU</name>
<evidence type="ECO:0000256" key="2">
    <source>
        <dbReference type="SAM" id="MobiDB-lite"/>
    </source>
</evidence>
<evidence type="ECO:0000256" key="1">
    <source>
        <dbReference type="SAM" id="Coils"/>
    </source>
</evidence>
<feature type="domain" description="TrwC relaxase" evidence="3">
    <location>
        <begin position="7"/>
        <end position="370"/>
    </location>
</feature>
<dbReference type="Pfam" id="PF08751">
    <property type="entry name" value="TrwC"/>
    <property type="match status" value="1"/>
</dbReference>
<dbReference type="EMBL" id="JACHWU010000001">
    <property type="protein sequence ID" value="MBB3049406.1"/>
    <property type="molecule type" value="Genomic_DNA"/>
</dbReference>
<proteinExistence type="predicted"/>